<dbReference type="Proteomes" id="UP000298615">
    <property type="component" value="Chromosome"/>
</dbReference>
<organism evidence="1 2">
    <name type="scientific">Vagococcus zengguangii</name>
    <dbReference type="NCBI Taxonomy" id="2571750"/>
    <lineage>
        <taxon>Bacteria</taxon>
        <taxon>Bacillati</taxon>
        <taxon>Bacillota</taxon>
        <taxon>Bacilli</taxon>
        <taxon>Lactobacillales</taxon>
        <taxon>Enterococcaceae</taxon>
        <taxon>Vagococcus</taxon>
    </lineage>
</organism>
<protein>
    <submittedName>
        <fullName evidence="1">DUF2969 domain-containing protein</fullName>
    </submittedName>
</protein>
<keyword evidence="2" id="KW-1185">Reference proteome</keyword>
<name>A0A4D7CPY3_9ENTE</name>
<dbReference type="Pfam" id="PF11184">
    <property type="entry name" value="DUF2969"/>
    <property type="match status" value="1"/>
</dbReference>
<dbReference type="AlphaFoldDB" id="A0A4D7CPY3"/>
<dbReference type="EMBL" id="CP039712">
    <property type="protein sequence ID" value="QCI86215.1"/>
    <property type="molecule type" value="Genomic_DNA"/>
</dbReference>
<dbReference type="OrthoDB" id="2151809at2"/>
<dbReference type="InterPro" id="IPR021351">
    <property type="entry name" value="DUF2969"/>
</dbReference>
<sequence>MMKKNKDIEVLIEETTKNKNGETVTVYEMKIGKKTIGTVEATANNKFEVYYDQELISTVKNLDEGFEEIIRQWNLFQ</sequence>
<gene>
    <name evidence="1" type="ORF">FA707_04210</name>
</gene>
<reference evidence="1 2" key="1">
    <citation type="submission" date="2019-04" db="EMBL/GenBank/DDBJ databases">
        <title>Vagococcus sp. nov., isolated from faeces of yaks (Bos grunniens).</title>
        <authorList>
            <person name="Ge Y."/>
        </authorList>
    </citation>
    <scope>NUCLEOTIDE SEQUENCE [LARGE SCALE GENOMIC DNA]</scope>
    <source>
        <strain evidence="1 2">MN-17</strain>
    </source>
</reference>
<dbReference type="KEGG" id="vao:FA707_04210"/>
<evidence type="ECO:0000313" key="2">
    <source>
        <dbReference type="Proteomes" id="UP000298615"/>
    </source>
</evidence>
<proteinExistence type="predicted"/>
<evidence type="ECO:0000313" key="1">
    <source>
        <dbReference type="EMBL" id="QCI86215.1"/>
    </source>
</evidence>
<accession>A0A4D7CPY3</accession>
<dbReference type="RefSeq" id="WP_136953050.1">
    <property type="nucleotide sequence ID" value="NZ_CP039712.1"/>
</dbReference>